<protein>
    <recommendedName>
        <fullName evidence="2">BEN domain-containing protein</fullName>
    </recommendedName>
</protein>
<accession>A0A4C1YR57</accession>
<reference evidence="3 4" key="1">
    <citation type="journal article" date="2019" name="Commun. Biol.">
        <title>The bagworm genome reveals a unique fibroin gene that provides high tensile strength.</title>
        <authorList>
            <person name="Kono N."/>
            <person name="Nakamura H."/>
            <person name="Ohtoshi R."/>
            <person name="Tomita M."/>
            <person name="Numata K."/>
            <person name="Arakawa K."/>
        </authorList>
    </citation>
    <scope>NUCLEOTIDE SEQUENCE [LARGE SCALE GENOMIC DNA]</scope>
</reference>
<sequence length="642" mass="69976">MQTGDRGISVFSNNKLPMSIQVASAVVQPQDIARRGAPEHVVPTPLLRPVLGNSRVFKVFGCQEEVRARVGRAHNGVALFVPRPRLLVGREAGGGGTEVPLKAKRRRTGIANLTANDIRLAEQCSRLIMATPIDMLILALEATQDQAGTFRCRHRFNAEVMILTLDHGVPRPAPTQAPPREALHPASAAVASDCSGETRAAEVVAPSDDRNTIEDHLPSLAKNGQNSRVNSETTNDLEPGDYSSSGSSWAPDQQSSSDSESEERLTTEPIRDRSRNYIEIAERCCPHGELGTNQENESEDRFKETSSKTECQTDRKFIDNYSELKEMGSYRCWNDTSTKRGLKSIGSHTMAAQTAWQCSLDATHSLTGKASPAFLSKPAKLSLDPEKVADIVMTVTANSHVKVWSGGPTFVRPQDSCRLIHRPTGAGAADYCRRVFISGVSRKMLILKYESADICRSQTNVNDIFTNYKLEPTAPAQRGAYTCLLPAASPAWTLNMFLYLTYRPFMISISILISIPICLTLDFDRGLAFNSEPGLGLSRLRLRSPALISDLGTVPYSDSEYALGSNFNSTLDSNHGSVLDSVLIRSAAVLVSLLLRKYDTAGRVGMSFSCWLTCPSSAQCATPRVVTGRRHRVVVTCGGDDG</sequence>
<evidence type="ECO:0000313" key="3">
    <source>
        <dbReference type="EMBL" id="GBP77640.1"/>
    </source>
</evidence>
<name>A0A4C1YR57_EUMVA</name>
<dbReference type="EMBL" id="BGZK01001340">
    <property type="protein sequence ID" value="GBP77640.1"/>
    <property type="molecule type" value="Genomic_DNA"/>
</dbReference>
<feature type="region of interest" description="Disordered" evidence="1">
    <location>
        <begin position="286"/>
        <end position="309"/>
    </location>
</feature>
<feature type="domain" description="BEN" evidence="2">
    <location>
        <begin position="362"/>
        <end position="396"/>
    </location>
</feature>
<dbReference type="InterPro" id="IPR018379">
    <property type="entry name" value="BEN_domain"/>
</dbReference>
<dbReference type="GO" id="GO:0003677">
    <property type="term" value="F:DNA binding"/>
    <property type="evidence" value="ECO:0007669"/>
    <property type="project" value="InterPro"/>
</dbReference>
<dbReference type="OrthoDB" id="8186171at2759"/>
<dbReference type="AlphaFoldDB" id="A0A4C1YR57"/>
<evidence type="ECO:0000256" key="1">
    <source>
        <dbReference type="SAM" id="MobiDB-lite"/>
    </source>
</evidence>
<evidence type="ECO:0000313" key="4">
    <source>
        <dbReference type="Proteomes" id="UP000299102"/>
    </source>
</evidence>
<comment type="caution">
    <text evidence="3">The sequence shown here is derived from an EMBL/GenBank/DDBJ whole genome shotgun (WGS) entry which is preliminary data.</text>
</comment>
<dbReference type="Proteomes" id="UP000299102">
    <property type="component" value="Unassembled WGS sequence"/>
</dbReference>
<feature type="compositionally biased region" description="Basic and acidic residues" evidence="1">
    <location>
        <begin position="207"/>
        <end position="217"/>
    </location>
</feature>
<feature type="compositionally biased region" description="Basic and acidic residues" evidence="1">
    <location>
        <begin position="299"/>
        <end position="309"/>
    </location>
</feature>
<keyword evidence="4" id="KW-1185">Reference proteome</keyword>
<organism evidence="3 4">
    <name type="scientific">Eumeta variegata</name>
    <name type="common">Bagworm moth</name>
    <name type="synonym">Eumeta japonica</name>
    <dbReference type="NCBI Taxonomy" id="151549"/>
    <lineage>
        <taxon>Eukaryota</taxon>
        <taxon>Metazoa</taxon>
        <taxon>Ecdysozoa</taxon>
        <taxon>Arthropoda</taxon>
        <taxon>Hexapoda</taxon>
        <taxon>Insecta</taxon>
        <taxon>Pterygota</taxon>
        <taxon>Neoptera</taxon>
        <taxon>Endopterygota</taxon>
        <taxon>Lepidoptera</taxon>
        <taxon>Glossata</taxon>
        <taxon>Ditrysia</taxon>
        <taxon>Tineoidea</taxon>
        <taxon>Psychidae</taxon>
        <taxon>Oiketicinae</taxon>
        <taxon>Eumeta</taxon>
    </lineage>
</organism>
<feature type="compositionally biased region" description="Basic and acidic residues" evidence="1">
    <location>
        <begin position="262"/>
        <end position="273"/>
    </location>
</feature>
<gene>
    <name evidence="3" type="ORF">EVAR_50536_1</name>
</gene>
<dbReference type="Pfam" id="PF10523">
    <property type="entry name" value="BEN"/>
    <property type="match status" value="1"/>
</dbReference>
<dbReference type="Gene3D" id="1.10.10.2590">
    <property type="entry name" value="BEN domain"/>
    <property type="match status" value="1"/>
</dbReference>
<evidence type="ECO:0000259" key="2">
    <source>
        <dbReference type="Pfam" id="PF10523"/>
    </source>
</evidence>
<feature type="compositionally biased region" description="Polar residues" evidence="1">
    <location>
        <begin position="222"/>
        <end position="251"/>
    </location>
</feature>
<proteinExistence type="predicted"/>
<feature type="region of interest" description="Disordered" evidence="1">
    <location>
        <begin position="169"/>
        <end position="273"/>
    </location>
</feature>